<comment type="subcellular location">
    <subcellularLocation>
        <location evidence="2 15">Cytoplasm</location>
    </subcellularLocation>
</comment>
<dbReference type="GO" id="GO:0052657">
    <property type="term" value="F:guanine phosphoribosyltransferase activity"/>
    <property type="evidence" value="ECO:0007669"/>
    <property type="project" value="UniProtKB-ARBA"/>
</dbReference>
<dbReference type="PANTHER" id="PTHR43340">
    <property type="entry name" value="HYPOXANTHINE-GUANINE PHOSPHORIBOSYLTRANSFERASE"/>
    <property type="match status" value="1"/>
</dbReference>
<dbReference type="InterPro" id="IPR005904">
    <property type="entry name" value="Hxn_phspho_trans"/>
</dbReference>
<organism evidence="17">
    <name type="scientific">candidate division WOR-3 bacterium</name>
    <dbReference type="NCBI Taxonomy" id="2052148"/>
    <lineage>
        <taxon>Bacteria</taxon>
        <taxon>Bacteria division WOR-3</taxon>
    </lineage>
</organism>
<dbReference type="UniPathway" id="UPA00591">
    <property type="reaction ID" value="UER00648"/>
</dbReference>
<dbReference type="InterPro" id="IPR000836">
    <property type="entry name" value="PRTase_dom"/>
</dbReference>
<evidence type="ECO:0000256" key="3">
    <source>
        <dbReference type="ARBA" id="ARBA00004669"/>
    </source>
</evidence>
<dbReference type="GO" id="GO:0000287">
    <property type="term" value="F:magnesium ion binding"/>
    <property type="evidence" value="ECO:0007669"/>
    <property type="project" value="TreeGrafter"/>
</dbReference>
<dbReference type="GO" id="GO:0032264">
    <property type="term" value="P:IMP salvage"/>
    <property type="evidence" value="ECO:0007669"/>
    <property type="project" value="UniProtKB-UniPathway"/>
</dbReference>
<reference evidence="17" key="1">
    <citation type="journal article" date="2020" name="mSystems">
        <title>Genome- and Community-Level Interaction Insights into Carbon Utilization and Element Cycling Functions of Hydrothermarchaeota in Hydrothermal Sediment.</title>
        <authorList>
            <person name="Zhou Z."/>
            <person name="Liu Y."/>
            <person name="Xu W."/>
            <person name="Pan J."/>
            <person name="Luo Z.H."/>
            <person name="Li M."/>
        </authorList>
    </citation>
    <scope>NUCLEOTIDE SEQUENCE [LARGE SCALE GENOMIC DNA]</scope>
    <source>
        <strain evidence="17">SpSt-914</strain>
    </source>
</reference>
<evidence type="ECO:0000256" key="15">
    <source>
        <dbReference type="RuleBase" id="RU364099"/>
    </source>
</evidence>
<keyword evidence="7 15" id="KW-0328">Glycosyltransferase</keyword>
<keyword evidence="8 15" id="KW-0808">Transferase</keyword>
<dbReference type="PANTHER" id="PTHR43340:SF1">
    <property type="entry name" value="HYPOXANTHINE PHOSPHORIBOSYLTRANSFERASE"/>
    <property type="match status" value="1"/>
</dbReference>
<dbReference type="EC" id="2.4.2.8" evidence="5 15"/>
<evidence type="ECO:0000256" key="14">
    <source>
        <dbReference type="ARBA" id="ARBA00049402"/>
    </source>
</evidence>
<dbReference type="GO" id="GO:0000166">
    <property type="term" value="F:nucleotide binding"/>
    <property type="evidence" value="ECO:0007669"/>
    <property type="project" value="UniProtKB-KW"/>
</dbReference>
<dbReference type="AlphaFoldDB" id="A0A7V3UZP2"/>
<dbReference type="InterPro" id="IPR029057">
    <property type="entry name" value="PRTase-like"/>
</dbReference>
<dbReference type="FunFam" id="3.40.50.2020:FF:000006">
    <property type="entry name" value="Hypoxanthine phosphoribosyltransferase"/>
    <property type="match status" value="1"/>
</dbReference>
<sequence length="187" mass="21543">MDRMTEPGWYKVKVLISAEEINRRVQELAEQISSDYDGKTPVVVGILKGSWIFLADLVRYIRIPVFIDFLTVSSYGMSTKSSGVVKIVMDLKCPLEDRDVLLVEDILDSGLTLKYIMKHLEMRKPRSLRLCVLMDKPARRQVEIKPDYLGFTVPDKFVVGYGADFAESYRQLPFIGYIEETDNYDEE</sequence>
<dbReference type="SUPFAM" id="SSF53271">
    <property type="entry name" value="PRTase-like"/>
    <property type="match status" value="1"/>
</dbReference>
<name>A0A7V3UZP2_UNCW3</name>
<keyword evidence="9 15" id="KW-0479">Metal-binding</keyword>
<comment type="catalytic activity">
    <reaction evidence="14">
        <text>IMP + diphosphate = hypoxanthine + 5-phospho-alpha-D-ribose 1-diphosphate</text>
        <dbReference type="Rhea" id="RHEA:17973"/>
        <dbReference type="ChEBI" id="CHEBI:17368"/>
        <dbReference type="ChEBI" id="CHEBI:33019"/>
        <dbReference type="ChEBI" id="CHEBI:58017"/>
        <dbReference type="ChEBI" id="CHEBI:58053"/>
        <dbReference type="EC" id="2.4.2.8"/>
    </reaction>
    <physiologicalReaction direction="right-to-left" evidence="14">
        <dbReference type="Rhea" id="RHEA:17975"/>
    </physiologicalReaction>
</comment>
<comment type="catalytic activity">
    <reaction evidence="13">
        <text>GMP + diphosphate = guanine + 5-phospho-alpha-D-ribose 1-diphosphate</text>
        <dbReference type="Rhea" id="RHEA:25424"/>
        <dbReference type="ChEBI" id="CHEBI:16235"/>
        <dbReference type="ChEBI" id="CHEBI:33019"/>
        <dbReference type="ChEBI" id="CHEBI:58017"/>
        <dbReference type="ChEBI" id="CHEBI:58115"/>
        <dbReference type="EC" id="2.4.2.8"/>
    </reaction>
    <physiologicalReaction direction="right-to-left" evidence="13">
        <dbReference type="Rhea" id="RHEA:25426"/>
    </physiologicalReaction>
</comment>
<keyword evidence="11 15" id="KW-0547">Nucleotide-binding</keyword>
<evidence type="ECO:0000256" key="9">
    <source>
        <dbReference type="ARBA" id="ARBA00022723"/>
    </source>
</evidence>
<gene>
    <name evidence="17" type="primary">hpt</name>
    <name evidence="17" type="ORF">ENX16_02305</name>
</gene>
<dbReference type="Gene3D" id="3.40.50.2020">
    <property type="match status" value="1"/>
</dbReference>
<comment type="cofactor">
    <cofactor evidence="1 15">
        <name>Mg(2+)</name>
        <dbReference type="ChEBI" id="CHEBI:18420"/>
    </cofactor>
</comment>
<proteinExistence type="inferred from homology"/>
<dbReference type="InterPro" id="IPR050408">
    <property type="entry name" value="HGPRT"/>
</dbReference>
<evidence type="ECO:0000256" key="12">
    <source>
        <dbReference type="ARBA" id="ARBA00022842"/>
    </source>
</evidence>
<evidence type="ECO:0000256" key="10">
    <source>
        <dbReference type="ARBA" id="ARBA00022726"/>
    </source>
</evidence>
<dbReference type="GO" id="GO:0005829">
    <property type="term" value="C:cytosol"/>
    <property type="evidence" value="ECO:0007669"/>
    <property type="project" value="TreeGrafter"/>
</dbReference>
<comment type="similarity">
    <text evidence="4 15">Belongs to the purine/pyrimidine phosphoribosyltransferase family.</text>
</comment>
<feature type="domain" description="Phosphoribosyltransferase" evidence="16">
    <location>
        <begin position="19"/>
        <end position="165"/>
    </location>
</feature>
<keyword evidence="6 15" id="KW-0963">Cytoplasm</keyword>
<dbReference type="NCBIfam" id="TIGR01203">
    <property type="entry name" value="HGPRTase"/>
    <property type="match status" value="1"/>
</dbReference>
<dbReference type="CDD" id="cd06223">
    <property type="entry name" value="PRTases_typeI"/>
    <property type="match status" value="1"/>
</dbReference>
<comment type="caution">
    <text evidence="17">The sequence shown here is derived from an EMBL/GenBank/DDBJ whole genome shotgun (WGS) entry which is preliminary data.</text>
</comment>
<accession>A0A7V3UZP2</accession>
<evidence type="ECO:0000256" key="5">
    <source>
        <dbReference type="ARBA" id="ARBA00011895"/>
    </source>
</evidence>
<evidence type="ECO:0000256" key="1">
    <source>
        <dbReference type="ARBA" id="ARBA00001946"/>
    </source>
</evidence>
<evidence type="ECO:0000256" key="2">
    <source>
        <dbReference type="ARBA" id="ARBA00004496"/>
    </source>
</evidence>
<evidence type="ECO:0000256" key="6">
    <source>
        <dbReference type="ARBA" id="ARBA00022490"/>
    </source>
</evidence>
<evidence type="ECO:0000256" key="13">
    <source>
        <dbReference type="ARBA" id="ARBA00048811"/>
    </source>
</evidence>
<evidence type="ECO:0000256" key="4">
    <source>
        <dbReference type="ARBA" id="ARBA00008391"/>
    </source>
</evidence>
<evidence type="ECO:0000313" key="17">
    <source>
        <dbReference type="EMBL" id="HGD12902.1"/>
    </source>
</evidence>
<dbReference type="GO" id="GO:0006178">
    <property type="term" value="P:guanine salvage"/>
    <property type="evidence" value="ECO:0007669"/>
    <property type="project" value="TreeGrafter"/>
</dbReference>
<dbReference type="GO" id="GO:0006166">
    <property type="term" value="P:purine ribonucleoside salvage"/>
    <property type="evidence" value="ECO:0007669"/>
    <property type="project" value="UniProtKB-KW"/>
</dbReference>
<keyword evidence="10 15" id="KW-0660">Purine salvage</keyword>
<keyword evidence="12 15" id="KW-0460">Magnesium</keyword>
<evidence type="ECO:0000256" key="7">
    <source>
        <dbReference type="ARBA" id="ARBA00022676"/>
    </source>
</evidence>
<dbReference type="GO" id="GO:0004422">
    <property type="term" value="F:hypoxanthine phosphoribosyltransferase activity"/>
    <property type="evidence" value="ECO:0007669"/>
    <property type="project" value="InterPro"/>
</dbReference>
<dbReference type="Pfam" id="PF00156">
    <property type="entry name" value="Pribosyltran"/>
    <property type="match status" value="1"/>
</dbReference>
<dbReference type="EMBL" id="DTMZ01000048">
    <property type="protein sequence ID" value="HGD12902.1"/>
    <property type="molecule type" value="Genomic_DNA"/>
</dbReference>
<dbReference type="GO" id="GO:0046100">
    <property type="term" value="P:hypoxanthine metabolic process"/>
    <property type="evidence" value="ECO:0007669"/>
    <property type="project" value="TreeGrafter"/>
</dbReference>
<comment type="pathway">
    <text evidence="3 15">Purine metabolism; IMP biosynthesis via salvage pathway; IMP from hypoxanthine: step 1/1.</text>
</comment>
<evidence type="ECO:0000256" key="8">
    <source>
        <dbReference type="ARBA" id="ARBA00022679"/>
    </source>
</evidence>
<protein>
    <recommendedName>
        <fullName evidence="5 15">Hypoxanthine phosphoribosyltransferase</fullName>
        <ecNumber evidence="5 15">2.4.2.8</ecNumber>
    </recommendedName>
</protein>
<dbReference type="GO" id="GO:0032263">
    <property type="term" value="P:GMP salvage"/>
    <property type="evidence" value="ECO:0007669"/>
    <property type="project" value="TreeGrafter"/>
</dbReference>
<evidence type="ECO:0000256" key="11">
    <source>
        <dbReference type="ARBA" id="ARBA00022741"/>
    </source>
</evidence>
<evidence type="ECO:0000259" key="16">
    <source>
        <dbReference type="Pfam" id="PF00156"/>
    </source>
</evidence>